<dbReference type="OrthoDB" id="1111178at2"/>
<comment type="caution">
    <text evidence="1">The sequence shown here is derived from an EMBL/GenBank/DDBJ whole genome shotgun (WGS) entry which is preliminary data.</text>
</comment>
<dbReference type="SUPFAM" id="SSF51126">
    <property type="entry name" value="Pectin lyase-like"/>
    <property type="match status" value="1"/>
</dbReference>
<accession>A0A430K075</accession>
<protein>
    <recommendedName>
        <fullName evidence="3">Right-handed parallel beta-helix repeat-containing protein</fullName>
    </recommendedName>
</protein>
<proteinExistence type="predicted"/>
<dbReference type="AlphaFoldDB" id="A0A430K075"/>
<dbReference type="EMBL" id="RQPJ01000019">
    <property type="protein sequence ID" value="RTE52569.1"/>
    <property type="molecule type" value="Genomic_DNA"/>
</dbReference>
<reference evidence="1 2" key="1">
    <citation type="submission" date="2018-11" db="EMBL/GenBank/DDBJ databases">
        <title>Arenibacter aquaticus sp.nov., a marine bacterium isolated from surface seawater in the South China Sea.</title>
        <authorList>
            <person name="Guo J."/>
            <person name="Sun J."/>
        </authorList>
    </citation>
    <scope>NUCLEOTIDE SEQUENCE [LARGE SCALE GENOMIC DNA]</scope>
    <source>
        <strain evidence="1 2">GUO666</strain>
    </source>
</reference>
<keyword evidence="2" id="KW-1185">Reference proteome</keyword>
<organism evidence="1 2">
    <name type="scientific">Arenibacter aquaticus</name>
    <dbReference type="NCBI Taxonomy" id="2489054"/>
    <lineage>
        <taxon>Bacteria</taxon>
        <taxon>Pseudomonadati</taxon>
        <taxon>Bacteroidota</taxon>
        <taxon>Flavobacteriia</taxon>
        <taxon>Flavobacteriales</taxon>
        <taxon>Flavobacteriaceae</taxon>
        <taxon>Arenibacter</taxon>
    </lineage>
</organism>
<sequence>MSNLHKKGYLLVFLVIALVYCSCRHDFDYKKSNGNLEFSKDTVLLDTVFSSIGSSTYTLKVYNRSDQDINIPTIGLKQGDQSKYRLNVDGEAGYHFTNTPLFAHDSLYIFIEVTYYTQEQDPQEFLYSDAIQFDHQNHLQEVQLVTLVQDAIFLFPNKSTNRELASIELRLSDSEEVTWVEGFELKDHELNLTNEKPYVIYGYATVPQNKTLTIGEGARLYFYKDSGLLIPNSASIHINGKLSEDNILLEREVIFEGNRLEPEYSEVSGQWGGLWIANGSINNSIEYLTLKNATLGIMVQGDTTLNDNSLTIKNSKIYNSQNINLWGQSAVINAKNLVLGNAGNISLYCNMGGQYSFIHSTIANYWKKGYRNNAALHIDNYSTINGNAYDLHKADFKNCIIYGDNGTELNLDMDPNKEFQYYFENCLIKFSEISEHSLYDFSNPVRYKNILLNLDPRFEAAVKNNFLIDKTSNAIDAGNLDSAALVPLDILGNTRTENPDLGAFEALFTN</sequence>
<evidence type="ECO:0000313" key="2">
    <source>
        <dbReference type="Proteomes" id="UP000267585"/>
    </source>
</evidence>
<evidence type="ECO:0008006" key="3">
    <source>
        <dbReference type="Google" id="ProtNLM"/>
    </source>
</evidence>
<evidence type="ECO:0000313" key="1">
    <source>
        <dbReference type="EMBL" id="RTE52569.1"/>
    </source>
</evidence>
<name>A0A430K075_9FLAO</name>
<dbReference type="InterPro" id="IPR011050">
    <property type="entry name" value="Pectin_lyase_fold/virulence"/>
</dbReference>
<dbReference type="Proteomes" id="UP000267585">
    <property type="component" value="Unassembled WGS sequence"/>
</dbReference>
<gene>
    <name evidence="1" type="ORF">EHW67_15620</name>
</gene>